<dbReference type="RefSeq" id="WP_126355361.1">
    <property type="nucleotide sequence ID" value="NZ_LR134201.1"/>
</dbReference>
<dbReference type="KEGG" id="clap:NCTC11466_01120"/>
<keyword evidence="1" id="KW-0472">Membrane</keyword>
<dbReference type="EMBL" id="LR134201">
    <property type="protein sequence ID" value="VEB95980.1"/>
    <property type="molecule type" value="Genomic_DNA"/>
</dbReference>
<evidence type="ECO:0000256" key="1">
    <source>
        <dbReference type="SAM" id="Phobius"/>
    </source>
</evidence>
<keyword evidence="3" id="KW-1185">Reference proteome</keyword>
<sequence>MNNVNTFLKENLPLVSKNVFVAPGIPEKKLNNVAKAFNVADNLNAVLAIYDNTVFGSAKDGIVFTGEKLVIKETFESPYDVFYNNIEAVEYIEDVTVNDKGKEKRTESVSLMLKSGEVKQLKSLMECNYKKLSDVLEHTISDFDEFKEEDQLITLAEMSEALKVAYVKIIVNMAFSDDDQVDKKEFAEILLLMTRLELTTESRFTLRSYIGAESSLIPVEELITIIDRECVPSHNKSIKISLVKDLISIFMSVNNGEYKNFPFLQQVQPLLGVTDEEIELAMMVIQQDYKMLREDFSDDALKRSMKELTAKAGAVGVPLAAVYLSGSVIGMSAAGITSGLATLGLGGVLGFSSMATGIGVAVLIGVGAYKGIRHLTGANELDKTKRRELMLNEVIKQTQSTLSALINDLNYISGKFNDALDAHNRQGEKIQKLQKMMNALTGAADELNKKSNKMQKSALKIKCPVYLDEAKLISLTREPIKKQFHDIVLSFYEECIVEEQHDGKSVEVKKLKIKEKASTQQLEKLAAIFEGIGYFRAGDVIKGKLTGLFS</sequence>
<evidence type="ECO:0008006" key="4">
    <source>
        <dbReference type="Google" id="ProtNLM"/>
    </source>
</evidence>
<organism evidence="2 3">
    <name type="scientific">Cedecea lapagei</name>
    <dbReference type="NCBI Taxonomy" id="158823"/>
    <lineage>
        <taxon>Bacteria</taxon>
        <taxon>Pseudomonadati</taxon>
        <taxon>Pseudomonadota</taxon>
        <taxon>Gammaproteobacteria</taxon>
        <taxon>Enterobacterales</taxon>
        <taxon>Enterobacteriaceae</taxon>
        <taxon>Cedecea</taxon>
    </lineage>
</organism>
<dbReference type="SUPFAM" id="SSF158682">
    <property type="entry name" value="TerB-like"/>
    <property type="match status" value="1"/>
</dbReference>
<accession>A0A3S4JXL3</accession>
<gene>
    <name evidence="2" type="ORF">NCTC11466_01120</name>
</gene>
<dbReference type="Proteomes" id="UP000274122">
    <property type="component" value="Chromosome"/>
</dbReference>
<keyword evidence="1" id="KW-1133">Transmembrane helix</keyword>
<feature type="transmembrane region" description="Helical" evidence="1">
    <location>
        <begin position="312"/>
        <end position="336"/>
    </location>
</feature>
<dbReference type="OrthoDB" id="2086240at2"/>
<name>A0A3S4JXL3_9ENTR</name>
<reference evidence="2 3" key="1">
    <citation type="submission" date="2018-12" db="EMBL/GenBank/DDBJ databases">
        <authorList>
            <consortium name="Pathogen Informatics"/>
        </authorList>
    </citation>
    <scope>NUCLEOTIDE SEQUENCE [LARGE SCALE GENOMIC DNA]</scope>
    <source>
        <strain evidence="2 3">NCTC11466</strain>
    </source>
</reference>
<proteinExistence type="predicted"/>
<evidence type="ECO:0000313" key="2">
    <source>
        <dbReference type="EMBL" id="VEB95980.1"/>
    </source>
</evidence>
<feature type="transmembrane region" description="Helical" evidence="1">
    <location>
        <begin position="348"/>
        <end position="369"/>
    </location>
</feature>
<keyword evidence="1" id="KW-0812">Transmembrane</keyword>
<dbReference type="AlphaFoldDB" id="A0A3S4JXL3"/>
<dbReference type="InterPro" id="IPR029024">
    <property type="entry name" value="TerB-like"/>
</dbReference>
<protein>
    <recommendedName>
        <fullName evidence="4">ENT domain-containing protein</fullName>
    </recommendedName>
</protein>
<evidence type="ECO:0000313" key="3">
    <source>
        <dbReference type="Proteomes" id="UP000274122"/>
    </source>
</evidence>